<dbReference type="InterPro" id="IPR005835">
    <property type="entry name" value="NTP_transferase_dom"/>
</dbReference>
<keyword evidence="1" id="KW-0808">Transferase</keyword>
<dbReference type="Pfam" id="PF00483">
    <property type="entry name" value="NTP_transferase"/>
    <property type="match status" value="1"/>
</dbReference>
<dbReference type="Proteomes" id="UP000230447">
    <property type="component" value="Unassembled WGS sequence"/>
</dbReference>
<evidence type="ECO:0000259" key="3">
    <source>
        <dbReference type="Pfam" id="PF00483"/>
    </source>
</evidence>
<evidence type="ECO:0000313" key="5">
    <source>
        <dbReference type="Proteomes" id="UP000230447"/>
    </source>
</evidence>
<dbReference type="SUPFAM" id="SSF53448">
    <property type="entry name" value="Nucleotide-diphospho-sugar transferases"/>
    <property type="match status" value="1"/>
</dbReference>
<name>A0A2G9ZGM9_9BACT</name>
<sequence length="235" mass="26658">MKALILAGGLGNRLKPLTDDTPKSLIMVGNKTILGRIIDSLVENHVDKIVIITGHFEDKIKEFVSKNYPGLSPIYVFNPQYKNSKIRYIYAMCLAREFLDDDIIYIHGDVFCDPVLISKLVKTSGSGALVQKSFASDKDFNALIVNNLIKKIGVKVFGKKVGFCLPVYKLLRRDFGLWMEEICEYVDKNKVDCYAENALNEIMNKIKLSPVYFDKEIGMEIDDFDDLEKAEQSNI</sequence>
<evidence type="ECO:0000256" key="1">
    <source>
        <dbReference type="ARBA" id="ARBA00022679"/>
    </source>
</evidence>
<gene>
    <name evidence="4" type="ORF">COX24_03415</name>
</gene>
<dbReference type="InterPro" id="IPR050065">
    <property type="entry name" value="GlmU-like"/>
</dbReference>
<proteinExistence type="predicted"/>
<dbReference type="AlphaFoldDB" id="A0A2G9ZGM9"/>
<feature type="domain" description="Nucleotidyl transferase" evidence="3">
    <location>
        <begin position="2"/>
        <end position="116"/>
    </location>
</feature>
<organism evidence="4 5">
    <name type="scientific">bacterium (Candidatus Gribaldobacteria) CG23_combo_of_CG06-09_8_20_14_all_37_87_8</name>
    <dbReference type="NCBI Taxonomy" id="2014278"/>
    <lineage>
        <taxon>Bacteria</taxon>
        <taxon>Candidatus Gribaldobacteria</taxon>
    </lineage>
</organism>
<comment type="caution">
    <text evidence="4">The sequence shown here is derived from an EMBL/GenBank/DDBJ whole genome shotgun (WGS) entry which is preliminary data.</text>
</comment>
<dbReference type="InterPro" id="IPR029044">
    <property type="entry name" value="Nucleotide-diphossugar_trans"/>
</dbReference>
<dbReference type="PANTHER" id="PTHR43584">
    <property type="entry name" value="NUCLEOTIDYL TRANSFERASE"/>
    <property type="match status" value="1"/>
</dbReference>
<dbReference type="PANTHER" id="PTHR43584:SF8">
    <property type="entry name" value="N-ACETYLMURAMATE ALPHA-1-PHOSPHATE URIDYLYLTRANSFERASE"/>
    <property type="match status" value="1"/>
</dbReference>
<protein>
    <recommendedName>
        <fullName evidence="3">Nucleotidyl transferase domain-containing protein</fullName>
    </recommendedName>
</protein>
<dbReference type="GO" id="GO:0016779">
    <property type="term" value="F:nucleotidyltransferase activity"/>
    <property type="evidence" value="ECO:0007669"/>
    <property type="project" value="UniProtKB-KW"/>
</dbReference>
<keyword evidence="2" id="KW-0548">Nucleotidyltransferase</keyword>
<dbReference type="EMBL" id="PCSB01000070">
    <property type="protein sequence ID" value="PIP31488.1"/>
    <property type="molecule type" value="Genomic_DNA"/>
</dbReference>
<evidence type="ECO:0000313" key="4">
    <source>
        <dbReference type="EMBL" id="PIP31488.1"/>
    </source>
</evidence>
<dbReference type="Gene3D" id="3.90.550.10">
    <property type="entry name" value="Spore Coat Polysaccharide Biosynthesis Protein SpsA, Chain A"/>
    <property type="match status" value="1"/>
</dbReference>
<reference evidence="4 5" key="1">
    <citation type="submission" date="2017-09" db="EMBL/GenBank/DDBJ databases">
        <title>Depth-based differentiation of microbial function through sediment-hosted aquifers and enrichment of novel symbionts in the deep terrestrial subsurface.</title>
        <authorList>
            <person name="Probst A.J."/>
            <person name="Ladd B."/>
            <person name="Jarett J.K."/>
            <person name="Geller-Mcgrath D.E."/>
            <person name="Sieber C.M."/>
            <person name="Emerson J.B."/>
            <person name="Anantharaman K."/>
            <person name="Thomas B.C."/>
            <person name="Malmstrom R."/>
            <person name="Stieglmeier M."/>
            <person name="Klingl A."/>
            <person name="Woyke T."/>
            <person name="Ryan C.M."/>
            <person name="Banfield J.F."/>
        </authorList>
    </citation>
    <scope>NUCLEOTIDE SEQUENCE [LARGE SCALE GENOMIC DNA]</scope>
    <source>
        <strain evidence="4">CG23_combo_of_CG06-09_8_20_14_all_37_87_8</strain>
    </source>
</reference>
<accession>A0A2G9ZGM9</accession>
<evidence type="ECO:0000256" key="2">
    <source>
        <dbReference type="ARBA" id="ARBA00022695"/>
    </source>
</evidence>